<proteinExistence type="predicted"/>
<dbReference type="GeneID" id="63787097"/>
<dbReference type="Proteomes" id="UP000193685">
    <property type="component" value="Unassembled WGS sequence"/>
</dbReference>
<organism evidence="1 2">
    <name type="scientific">Protomyces lactucae-debilis</name>
    <dbReference type="NCBI Taxonomy" id="2754530"/>
    <lineage>
        <taxon>Eukaryota</taxon>
        <taxon>Fungi</taxon>
        <taxon>Dikarya</taxon>
        <taxon>Ascomycota</taxon>
        <taxon>Taphrinomycotina</taxon>
        <taxon>Taphrinomycetes</taxon>
        <taxon>Taphrinales</taxon>
        <taxon>Protomycetaceae</taxon>
        <taxon>Protomyces</taxon>
    </lineage>
</organism>
<dbReference type="RefSeq" id="XP_040725710.1">
    <property type="nucleotide sequence ID" value="XM_040870498.1"/>
</dbReference>
<comment type="caution">
    <text evidence="1">The sequence shown here is derived from an EMBL/GenBank/DDBJ whole genome shotgun (WGS) entry which is preliminary data.</text>
</comment>
<protein>
    <submittedName>
        <fullName evidence="1">Uncharacterized protein</fullName>
    </submittedName>
</protein>
<sequence>MKLLTFAEMGPLMPADLGWPLRQSDTEELIDPDGFVELCYLPTNGDLATDAELQAVVEATMTDPRAWEDAFNAGNGFGQRPADYENDVTIAHQMQSSSSEHDLASDEKFDDSWANEEYDPFSEALDLYNDPDDPGEQSPSDDQTCKILHLKLTRFFILQPASPLTCEQTYKAGAMALDYVVNDYSGCSYANSKVLGSPLGFTSCDSCQADTQTALQNSWECQWAVYFQSKFLRASIALRFQHFARIFGLDLRFKKRGLLFEAQSRLRQFIENFNQACRQNEYKISEQPTIVQQCMCTVGFLMVALSSRVCNVKDISQRLRIHQWLTEELGVLPESVHCTDPYHVCDCDNLMRTSSESKAALTLCRLMSDDGASTSPEPPPISSMITRACRHPEVDIVQLQRKAASGMVALFAARAVYASCMKCETADGPMYKSPQVLTPVSCLDLVSRDDQVLPSSR</sequence>
<name>A0A1Y2FGS1_PROLT</name>
<gene>
    <name evidence="1" type="ORF">BCR37DRAFT_387000</name>
</gene>
<dbReference type="EMBL" id="MCFI01000008">
    <property type="protein sequence ID" value="ORY83129.1"/>
    <property type="molecule type" value="Genomic_DNA"/>
</dbReference>
<reference evidence="1 2" key="1">
    <citation type="submission" date="2016-07" db="EMBL/GenBank/DDBJ databases">
        <title>Pervasive Adenine N6-methylation of Active Genes in Fungi.</title>
        <authorList>
            <consortium name="DOE Joint Genome Institute"/>
            <person name="Mondo S.J."/>
            <person name="Dannebaum R.O."/>
            <person name="Kuo R.C."/>
            <person name="Labutti K."/>
            <person name="Haridas S."/>
            <person name="Kuo A."/>
            <person name="Salamov A."/>
            <person name="Ahrendt S.R."/>
            <person name="Lipzen A."/>
            <person name="Sullivan W."/>
            <person name="Andreopoulos W.B."/>
            <person name="Clum A."/>
            <person name="Lindquist E."/>
            <person name="Daum C."/>
            <person name="Ramamoorthy G.K."/>
            <person name="Gryganskyi A."/>
            <person name="Culley D."/>
            <person name="Magnuson J.K."/>
            <person name="James T.Y."/>
            <person name="O'Malley M.A."/>
            <person name="Stajich J.E."/>
            <person name="Spatafora J.W."/>
            <person name="Visel A."/>
            <person name="Grigoriev I.V."/>
        </authorList>
    </citation>
    <scope>NUCLEOTIDE SEQUENCE [LARGE SCALE GENOMIC DNA]</scope>
    <source>
        <strain evidence="1 2">12-1054</strain>
    </source>
</reference>
<accession>A0A1Y2FGS1</accession>
<evidence type="ECO:0000313" key="1">
    <source>
        <dbReference type="EMBL" id="ORY83129.1"/>
    </source>
</evidence>
<keyword evidence="2" id="KW-1185">Reference proteome</keyword>
<evidence type="ECO:0000313" key="2">
    <source>
        <dbReference type="Proteomes" id="UP000193685"/>
    </source>
</evidence>
<dbReference type="AlphaFoldDB" id="A0A1Y2FGS1"/>